<dbReference type="CDD" id="cd16405">
    <property type="entry name" value="RepB_like_N"/>
    <property type="match status" value="1"/>
</dbReference>
<reference evidence="4 5" key="1">
    <citation type="submission" date="2020-03" db="EMBL/GenBank/DDBJ databases">
        <title>Complete genome sequence of Monaibacterium sp. ALG8 with diverse plasmids.</title>
        <authorList>
            <person name="Sun C."/>
        </authorList>
    </citation>
    <scope>NUCLEOTIDE SEQUENCE [LARGE SCALE GENOMIC DNA]</scope>
    <source>
        <strain evidence="4 5">ALG8</strain>
        <plasmid evidence="4 5">unnamed2</plasmid>
    </source>
</reference>
<dbReference type="SMART" id="SM00470">
    <property type="entry name" value="ParB"/>
    <property type="match status" value="1"/>
</dbReference>
<dbReference type="Gene3D" id="1.10.10.2830">
    <property type="match status" value="1"/>
</dbReference>
<protein>
    <submittedName>
        <fullName evidence="4">ParB/RepB/Spo0J family partition protein</fullName>
    </submittedName>
</protein>
<dbReference type="Proteomes" id="UP000500791">
    <property type="component" value="Plasmid unnamed2"/>
</dbReference>
<evidence type="ECO:0000256" key="2">
    <source>
        <dbReference type="SAM" id="MobiDB-lite"/>
    </source>
</evidence>
<feature type="compositionally biased region" description="Basic and acidic residues" evidence="2">
    <location>
        <begin position="277"/>
        <end position="287"/>
    </location>
</feature>
<feature type="region of interest" description="Disordered" evidence="2">
    <location>
        <begin position="265"/>
        <end position="287"/>
    </location>
</feature>
<feature type="domain" description="ParB-like N-terminal" evidence="3">
    <location>
        <begin position="51"/>
        <end position="152"/>
    </location>
</feature>
<sequence>MSKRHDDVFNDVLSGLDAAKAHDTDRQSGTRFLKRRTGLSDRADTEEKTLRWVDPAICRMWMQHNRDYDMLNEENCADLIEGMRAQGQQEFPAIVRRVDAEDGFEYEVICGARRHWTVSWLRANNYPKFKFLIDVRDLTDEEAFRLADIENRDRRDISDYERAVDYSMACMMYYGGSQKEMAARLEVSPAWLSRYLQLAKLPGQIVLAYGDKTLIKERHARALRRWMATPEEERALFDRCSELIRRREAGNPLTDGQAIFNYLNTPPKAPPAPKETQSFKRAGEREGITMRKSGRTIRLEFDEGLSREAVKECFSQFMAEHYPAKRR</sequence>
<dbReference type="SUPFAM" id="SSF109709">
    <property type="entry name" value="KorB DNA-binding domain-like"/>
    <property type="match status" value="1"/>
</dbReference>
<dbReference type="GO" id="GO:0005694">
    <property type="term" value="C:chromosome"/>
    <property type="evidence" value="ECO:0007669"/>
    <property type="project" value="TreeGrafter"/>
</dbReference>
<dbReference type="GO" id="GO:0007059">
    <property type="term" value="P:chromosome segregation"/>
    <property type="evidence" value="ECO:0007669"/>
    <property type="project" value="TreeGrafter"/>
</dbReference>
<dbReference type="InterPro" id="IPR050336">
    <property type="entry name" value="Chromosome_partition/occlusion"/>
</dbReference>
<comment type="similarity">
    <text evidence="1">Belongs to the ParB family.</text>
</comment>
<dbReference type="NCBIfam" id="TIGR00180">
    <property type="entry name" value="parB_part"/>
    <property type="match status" value="1"/>
</dbReference>
<keyword evidence="5" id="KW-1185">Reference proteome</keyword>
<dbReference type="InterPro" id="IPR004437">
    <property type="entry name" value="ParB/RepB/Spo0J"/>
</dbReference>
<dbReference type="EMBL" id="CP049813">
    <property type="protein sequence ID" value="QIK42233.1"/>
    <property type="molecule type" value="Genomic_DNA"/>
</dbReference>
<name>A0A6G7VQ76_9RHOB</name>
<dbReference type="KEGG" id="mon:G8E03_15395"/>
<keyword evidence="4" id="KW-0614">Plasmid</keyword>
<evidence type="ECO:0000313" key="5">
    <source>
        <dbReference type="Proteomes" id="UP000500791"/>
    </source>
</evidence>
<dbReference type="InterPro" id="IPR036086">
    <property type="entry name" value="ParB/Sulfiredoxin_sf"/>
</dbReference>
<dbReference type="AlphaFoldDB" id="A0A6G7VQ76"/>
<dbReference type="InterPro" id="IPR040873">
    <property type="entry name" value="SoPB_HTH"/>
</dbReference>
<evidence type="ECO:0000259" key="3">
    <source>
        <dbReference type="SMART" id="SM00470"/>
    </source>
</evidence>
<evidence type="ECO:0000313" key="4">
    <source>
        <dbReference type="EMBL" id="QIK42233.1"/>
    </source>
</evidence>
<dbReference type="InterPro" id="IPR037972">
    <property type="entry name" value="RepB_N"/>
</dbReference>
<dbReference type="Pfam" id="PF18090">
    <property type="entry name" value="SoPB_HTH"/>
    <property type="match status" value="1"/>
</dbReference>
<proteinExistence type="inferred from homology"/>
<gene>
    <name evidence="4" type="ORF">G8E03_15395</name>
</gene>
<dbReference type="SUPFAM" id="SSF110849">
    <property type="entry name" value="ParB/Sulfiredoxin"/>
    <property type="match status" value="1"/>
</dbReference>
<dbReference type="PANTHER" id="PTHR33375">
    <property type="entry name" value="CHROMOSOME-PARTITIONING PROTEIN PARB-RELATED"/>
    <property type="match status" value="1"/>
</dbReference>
<organism evidence="4 5">
    <name type="scientific">Pontivivens nitratireducens</name>
    <dbReference type="NCBI Taxonomy" id="2758038"/>
    <lineage>
        <taxon>Bacteria</taxon>
        <taxon>Pseudomonadati</taxon>
        <taxon>Pseudomonadota</taxon>
        <taxon>Alphaproteobacteria</taxon>
        <taxon>Rhodobacterales</taxon>
        <taxon>Paracoccaceae</taxon>
        <taxon>Pontivivens</taxon>
    </lineage>
</organism>
<dbReference type="RefSeq" id="WP_166194608.1">
    <property type="nucleotide sequence ID" value="NZ_CP049813.1"/>
</dbReference>
<dbReference type="PANTHER" id="PTHR33375:SF1">
    <property type="entry name" value="CHROMOSOME-PARTITIONING PROTEIN PARB-RELATED"/>
    <property type="match status" value="1"/>
</dbReference>
<evidence type="ECO:0000256" key="1">
    <source>
        <dbReference type="ARBA" id="ARBA00006295"/>
    </source>
</evidence>
<dbReference type="InterPro" id="IPR003115">
    <property type="entry name" value="ParB_N"/>
</dbReference>
<dbReference type="GO" id="GO:0003677">
    <property type="term" value="F:DNA binding"/>
    <property type="evidence" value="ECO:0007669"/>
    <property type="project" value="InterPro"/>
</dbReference>
<accession>A0A6G7VQ76</accession>
<geneLocation type="plasmid" evidence="4 5">
    <name>unnamed2</name>
</geneLocation>